<proteinExistence type="predicted"/>
<protein>
    <submittedName>
        <fullName evidence="1">Uncharacterized protein</fullName>
    </submittedName>
</protein>
<organism evidence="1 2">
    <name type="scientific">Halorubellus litoreus</name>
    <dbReference type="NCBI Taxonomy" id="755308"/>
    <lineage>
        <taxon>Archaea</taxon>
        <taxon>Methanobacteriati</taxon>
        <taxon>Methanobacteriota</taxon>
        <taxon>Stenosarchaea group</taxon>
        <taxon>Halobacteria</taxon>
        <taxon>Halobacteriales</taxon>
        <taxon>Halorubellaceae</taxon>
        <taxon>Halorubellus</taxon>
    </lineage>
</organism>
<name>A0ABD5VDC4_9EURY</name>
<dbReference type="InterPro" id="IPR011006">
    <property type="entry name" value="CheY-like_superfamily"/>
</dbReference>
<evidence type="ECO:0000313" key="2">
    <source>
        <dbReference type="Proteomes" id="UP001596395"/>
    </source>
</evidence>
<gene>
    <name evidence="1" type="ORF">ACFQGB_11300</name>
</gene>
<evidence type="ECO:0000313" key="1">
    <source>
        <dbReference type="EMBL" id="MFC6953449.1"/>
    </source>
</evidence>
<comment type="caution">
    <text evidence="1">The sequence shown here is derived from an EMBL/GenBank/DDBJ whole genome shotgun (WGS) entry which is preliminary data.</text>
</comment>
<dbReference type="Proteomes" id="UP001596395">
    <property type="component" value="Unassembled WGS sequence"/>
</dbReference>
<keyword evidence="2" id="KW-1185">Reference proteome</keyword>
<accession>A0ABD5VDC4</accession>
<sequence length="188" mass="19562">MGENDVTVLVAMPPTERRGRIVELIGENGHDVRTADDGVRAVDRIRHADVVLVGGYPPQVARVVLDATTPPGVVRPNVLVADDADAFDTVPGDHLPADATAPAVADAVEAAVGRANYTRRVAAFSAVAAEAAKSDRPSHALAEQVAGLASDARSVQTDFSPTDWTAAFRSVLRTDASALSSKSGNRTS</sequence>
<dbReference type="AlphaFoldDB" id="A0ABD5VDC4"/>
<dbReference type="SUPFAM" id="SSF52172">
    <property type="entry name" value="CheY-like"/>
    <property type="match status" value="1"/>
</dbReference>
<dbReference type="EMBL" id="JBHSXN010000002">
    <property type="protein sequence ID" value="MFC6953449.1"/>
    <property type="molecule type" value="Genomic_DNA"/>
</dbReference>
<reference evidence="1 2" key="1">
    <citation type="journal article" date="2019" name="Int. J. Syst. Evol. Microbiol.">
        <title>The Global Catalogue of Microorganisms (GCM) 10K type strain sequencing project: providing services to taxonomists for standard genome sequencing and annotation.</title>
        <authorList>
            <consortium name="The Broad Institute Genomics Platform"/>
            <consortium name="The Broad Institute Genome Sequencing Center for Infectious Disease"/>
            <person name="Wu L."/>
            <person name="Ma J."/>
        </authorList>
    </citation>
    <scope>NUCLEOTIDE SEQUENCE [LARGE SCALE GENOMIC DNA]</scope>
    <source>
        <strain evidence="1 2">GX26</strain>
    </source>
</reference>
<dbReference type="RefSeq" id="WP_336350407.1">
    <property type="nucleotide sequence ID" value="NZ_JAZAQL010000002.1"/>
</dbReference>